<dbReference type="EMBL" id="CM001218">
    <property type="protein sequence ID" value="KEH37753.1"/>
    <property type="molecule type" value="Genomic_DNA"/>
</dbReference>
<evidence type="ECO:0000256" key="1">
    <source>
        <dbReference type="SAM" id="SignalP"/>
    </source>
</evidence>
<reference evidence="3" key="3">
    <citation type="submission" date="2015-04" db="UniProtKB">
        <authorList>
            <consortium name="EnsemblPlants"/>
        </authorList>
    </citation>
    <scope>IDENTIFICATION</scope>
    <source>
        <strain evidence="3">cv. Jemalong A17</strain>
    </source>
</reference>
<evidence type="ECO:0000313" key="3">
    <source>
        <dbReference type="EnsemblPlants" id="KEH37753"/>
    </source>
</evidence>
<evidence type="ECO:0000313" key="4">
    <source>
        <dbReference type="Proteomes" id="UP000002051"/>
    </source>
</evidence>
<dbReference type="Proteomes" id="UP000002051">
    <property type="component" value="Chromosome 2"/>
</dbReference>
<accession>A0A072V8R1</accession>
<reference evidence="2 4" key="2">
    <citation type="journal article" date="2014" name="BMC Genomics">
        <title>An improved genome release (version Mt4.0) for the model legume Medicago truncatula.</title>
        <authorList>
            <person name="Tang H."/>
            <person name="Krishnakumar V."/>
            <person name="Bidwell S."/>
            <person name="Rosen B."/>
            <person name="Chan A."/>
            <person name="Zhou S."/>
            <person name="Gentzbittel L."/>
            <person name="Childs K.L."/>
            <person name="Yandell M."/>
            <person name="Gundlach H."/>
            <person name="Mayer K.F."/>
            <person name="Schwartz D.C."/>
            <person name="Town C.D."/>
        </authorList>
    </citation>
    <scope>GENOME REANNOTATION</scope>
    <source>
        <strain evidence="2">A17</strain>
        <strain evidence="3 4">cv. Jemalong A17</strain>
    </source>
</reference>
<gene>
    <name evidence="2" type="ordered locus">MTR_2g046770</name>
</gene>
<dbReference type="EnsemblPlants" id="KEH37753">
    <property type="protein sequence ID" value="KEH37753"/>
    <property type="gene ID" value="MTR_2g046770"/>
</dbReference>
<keyword evidence="4" id="KW-1185">Reference proteome</keyword>
<dbReference type="AlphaFoldDB" id="A0A072V8R1"/>
<name>A0A072V8R1_MEDTR</name>
<feature type="signal peptide" evidence="1">
    <location>
        <begin position="1"/>
        <end position="20"/>
    </location>
</feature>
<keyword evidence="1" id="KW-0732">Signal</keyword>
<dbReference type="HOGENOM" id="CLU_187140_0_0_1"/>
<sequence>MSHHLSVLVLFLAIITLTNIAGNPKHQIHAQTDGPIIYQPPTTDLQKSVGLNKHRPRHRKLLYNNPSIYIPGVPHIGNGGDPFHP</sequence>
<proteinExistence type="predicted"/>
<evidence type="ECO:0000313" key="2">
    <source>
        <dbReference type="EMBL" id="KEH37753.1"/>
    </source>
</evidence>
<feature type="chain" id="PRO_5014500410" evidence="1">
    <location>
        <begin position="21"/>
        <end position="85"/>
    </location>
</feature>
<organism evidence="2 4">
    <name type="scientific">Medicago truncatula</name>
    <name type="common">Barrel medic</name>
    <name type="synonym">Medicago tribuloides</name>
    <dbReference type="NCBI Taxonomy" id="3880"/>
    <lineage>
        <taxon>Eukaryota</taxon>
        <taxon>Viridiplantae</taxon>
        <taxon>Streptophyta</taxon>
        <taxon>Embryophyta</taxon>
        <taxon>Tracheophyta</taxon>
        <taxon>Spermatophyta</taxon>
        <taxon>Magnoliopsida</taxon>
        <taxon>eudicotyledons</taxon>
        <taxon>Gunneridae</taxon>
        <taxon>Pentapetalae</taxon>
        <taxon>rosids</taxon>
        <taxon>fabids</taxon>
        <taxon>Fabales</taxon>
        <taxon>Fabaceae</taxon>
        <taxon>Papilionoideae</taxon>
        <taxon>50 kb inversion clade</taxon>
        <taxon>NPAAA clade</taxon>
        <taxon>Hologalegina</taxon>
        <taxon>IRL clade</taxon>
        <taxon>Trifolieae</taxon>
        <taxon>Medicago</taxon>
    </lineage>
</organism>
<protein>
    <submittedName>
        <fullName evidence="2">Leguminosin proline-rich group669 secreted peptide</fullName>
    </submittedName>
</protein>
<reference evidence="2 4" key="1">
    <citation type="journal article" date="2011" name="Nature">
        <title>The Medicago genome provides insight into the evolution of rhizobial symbioses.</title>
        <authorList>
            <person name="Young N.D."/>
            <person name="Debelle F."/>
            <person name="Oldroyd G.E."/>
            <person name="Geurts R."/>
            <person name="Cannon S.B."/>
            <person name="Udvardi M.K."/>
            <person name="Benedito V.A."/>
            <person name="Mayer K.F."/>
            <person name="Gouzy J."/>
            <person name="Schoof H."/>
            <person name="Van de Peer Y."/>
            <person name="Proost S."/>
            <person name="Cook D.R."/>
            <person name="Meyers B.C."/>
            <person name="Spannagl M."/>
            <person name="Cheung F."/>
            <person name="De Mita S."/>
            <person name="Krishnakumar V."/>
            <person name="Gundlach H."/>
            <person name="Zhou S."/>
            <person name="Mudge J."/>
            <person name="Bharti A.K."/>
            <person name="Murray J.D."/>
            <person name="Naoumkina M.A."/>
            <person name="Rosen B."/>
            <person name="Silverstein K.A."/>
            <person name="Tang H."/>
            <person name="Rombauts S."/>
            <person name="Zhao P.X."/>
            <person name="Zhou P."/>
            <person name="Barbe V."/>
            <person name="Bardou P."/>
            <person name="Bechner M."/>
            <person name="Bellec A."/>
            <person name="Berger A."/>
            <person name="Berges H."/>
            <person name="Bidwell S."/>
            <person name="Bisseling T."/>
            <person name="Choisne N."/>
            <person name="Couloux A."/>
            <person name="Denny R."/>
            <person name="Deshpande S."/>
            <person name="Dai X."/>
            <person name="Doyle J.J."/>
            <person name="Dudez A.M."/>
            <person name="Farmer A.D."/>
            <person name="Fouteau S."/>
            <person name="Franken C."/>
            <person name="Gibelin C."/>
            <person name="Gish J."/>
            <person name="Goldstein S."/>
            <person name="Gonzalez A.J."/>
            <person name="Green P.J."/>
            <person name="Hallab A."/>
            <person name="Hartog M."/>
            <person name="Hua A."/>
            <person name="Humphray S.J."/>
            <person name="Jeong D.H."/>
            <person name="Jing Y."/>
            <person name="Jocker A."/>
            <person name="Kenton S.M."/>
            <person name="Kim D.J."/>
            <person name="Klee K."/>
            <person name="Lai H."/>
            <person name="Lang C."/>
            <person name="Lin S."/>
            <person name="Macmil S.L."/>
            <person name="Magdelenat G."/>
            <person name="Matthews L."/>
            <person name="McCorrison J."/>
            <person name="Monaghan E.L."/>
            <person name="Mun J.H."/>
            <person name="Najar F.Z."/>
            <person name="Nicholson C."/>
            <person name="Noirot C."/>
            <person name="O'Bleness M."/>
            <person name="Paule C.R."/>
            <person name="Poulain J."/>
            <person name="Prion F."/>
            <person name="Qin B."/>
            <person name="Qu C."/>
            <person name="Retzel E.F."/>
            <person name="Riddle C."/>
            <person name="Sallet E."/>
            <person name="Samain S."/>
            <person name="Samson N."/>
            <person name="Sanders I."/>
            <person name="Saurat O."/>
            <person name="Scarpelli C."/>
            <person name="Schiex T."/>
            <person name="Segurens B."/>
            <person name="Severin A.J."/>
            <person name="Sherrier D.J."/>
            <person name="Shi R."/>
            <person name="Sims S."/>
            <person name="Singer S.R."/>
            <person name="Sinharoy S."/>
            <person name="Sterck L."/>
            <person name="Viollet A."/>
            <person name="Wang B.B."/>
            <person name="Wang K."/>
            <person name="Wang M."/>
            <person name="Wang X."/>
            <person name="Warfsmann J."/>
            <person name="Weissenbach J."/>
            <person name="White D.D."/>
            <person name="White J.D."/>
            <person name="Wiley G.B."/>
            <person name="Wincker P."/>
            <person name="Xing Y."/>
            <person name="Yang L."/>
            <person name="Yao Z."/>
            <person name="Ying F."/>
            <person name="Zhai J."/>
            <person name="Zhou L."/>
            <person name="Zuber A."/>
            <person name="Denarie J."/>
            <person name="Dixon R.A."/>
            <person name="May G.D."/>
            <person name="Schwartz D.C."/>
            <person name="Rogers J."/>
            <person name="Quetier F."/>
            <person name="Town C.D."/>
            <person name="Roe B.A."/>
        </authorList>
    </citation>
    <scope>NUCLEOTIDE SEQUENCE [LARGE SCALE GENOMIC DNA]</scope>
    <source>
        <strain evidence="2">A17</strain>
        <strain evidence="3 4">cv. Jemalong A17</strain>
    </source>
</reference>